<dbReference type="GO" id="GO:0047631">
    <property type="term" value="F:ADP-ribose diphosphatase activity"/>
    <property type="evidence" value="ECO:0007669"/>
    <property type="project" value="UniProtKB-EC"/>
</dbReference>
<dbReference type="PANTHER" id="PTHR11839:SF18">
    <property type="entry name" value="NUDIX HYDROLASE DOMAIN-CONTAINING PROTEIN"/>
    <property type="match status" value="1"/>
</dbReference>
<sequence length="238" mass="26856">MPPSMYGISWQREDLRSATKAGRSGSRTHYFIIQSSASYRALETGRKRRGKKAWKRLGRKKVFEAREGKTVYMELFQDTVQTPKGGTLSYTHYRSSDVVIVVPFLDKKTLVMIKQYRYPLGKVLLEFPAGHVEKGESPLATAKRELREETGYRAKKVEHVYDYHPSVSKSRQVVHVFAAAGLAGGRADHDSTEDIDVEIVKVDSLRDMIREQKVENAGTLIAYLLCCSGIKKINGNGK</sequence>
<dbReference type="Gene3D" id="3.90.79.10">
    <property type="entry name" value="Nucleoside Triphosphate Pyrophosphohydrolase"/>
    <property type="match status" value="1"/>
</dbReference>
<dbReference type="InterPro" id="IPR015797">
    <property type="entry name" value="NUDIX_hydrolase-like_dom_sf"/>
</dbReference>
<keyword evidence="5" id="KW-1185">Reference proteome</keyword>
<dbReference type="Proteomes" id="UP000027093">
    <property type="component" value="Chromosome"/>
</dbReference>
<organism evidence="4 5">
    <name type="scientific">Nitrososphaera viennensis EN76</name>
    <dbReference type="NCBI Taxonomy" id="926571"/>
    <lineage>
        <taxon>Archaea</taxon>
        <taxon>Nitrososphaerota</taxon>
        <taxon>Nitrososphaeria</taxon>
        <taxon>Nitrososphaerales</taxon>
        <taxon>Nitrososphaeraceae</taxon>
        <taxon>Nitrososphaera</taxon>
    </lineage>
</organism>
<dbReference type="STRING" id="926571.NVIE_026070"/>
<feature type="domain" description="Nudix hydrolase" evidence="3">
    <location>
        <begin position="91"/>
        <end position="224"/>
    </location>
</feature>
<dbReference type="PROSITE" id="PS51462">
    <property type="entry name" value="NUDIX"/>
    <property type="match status" value="1"/>
</dbReference>
<keyword evidence="2 4" id="KW-0378">Hydrolase</keyword>
<proteinExistence type="predicted"/>
<evidence type="ECO:0000256" key="2">
    <source>
        <dbReference type="ARBA" id="ARBA00022801"/>
    </source>
</evidence>
<dbReference type="PANTHER" id="PTHR11839">
    <property type="entry name" value="UDP/ADP-SUGAR PYROPHOSPHATASE"/>
    <property type="match status" value="1"/>
</dbReference>
<dbReference type="HOGENOM" id="CLU_062658_5_2_2"/>
<dbReference type="GO" id="GO:0006753">
    <property type="term" value="P:nucleoside phosphate metabolic process"/>
    <property type="evidence" value="ECO:0007669"/>
    <property type="project" value="TreeGrafter"/>
</dbReference>
<evidence type="ECO:0000313" key="4">
    <source>
        <dbReference type="EMBL" id="AIC16878.1"/>
    </source>
</evidence>
<dbReference type="EC" id="3.6.1.13" evidence="4"/>
<gene>
    <name evidence="4" type="ORF">NVIE_026070</name>
</gene>
<accession>A0A060HN07</accession>
<dbReference type="PROSITE" id="PS00893">
    <property type="entry name" value="NUDIX_BOX"/>
    <property type="match status" value="1"/>
</dbReference>
<protein>
    <submittedName>
        <fullName evidence="4">ADP-ribose pyrophosphatase (Modular protein)</fullName>
        <ecNumber evidence="4">3.6.1.13</ecNumber>
    </submittedName>
</protein>
<evidence type="ECO:0000313" key="5">
    <source>
        <dbReference type="Proteomes" id="UP000027093"/>
    </source>
</evidence>
<dbReference type="InterPro" id="IPR000086">
    <property type="entry name" value="NUDIX_hydrolase_dom"/>
</dbReference>
<dbReference type="SUPFAM" id="SSF55811">
    <property type="entry name" value="Nudix"/>
    <property type="match status" value="1"/>
</dbReference>
<comment type="cofactor">
    <cofactor evidence="1">
        <name>Mg(2+)</name>
        <dbReference type="ChEBI" id="CHEBI:18420"/>
    </cofactor>
</comment>
<dbReference type="Pfam" id="PF00293">
    <property type="entry name" value="NUDIX"/>
    <property type="match status" value="1"/>
</dbReference>
<name>A0A060HN07_9ARCH</name>
<dbReference type="CDD" id="cd03424">
    <property type="entry name" value="NUDIX_ADPRase_Nudt5_UGPPase_Nudt14"/>
    <property type="match status" value="1"/>
</dbReference>
<dbReference type="KEGG" id="nvn:NVIE_026070"/>
<dbReference type="AlphaFoldDB" id="A0A060HN07"/>
<dbReference type="InterPro" id="IPR020084">
    <property type="entry name" value="NUDIX_hydrolase_CS"/>
</dbReference>
<dbReference type="EMBL" id="CP007536">
    <property type="protein sequence ID" value="AIC16878.1"/>
    <property type="molecule type" value="Genomic_DNA"/>
</dbReference>
<evidence type="ECO:0000259" key="3">
    <source>
        <dbReference type="PROSITE" id="PS51462"/>
    </source>
</evidence>
<reference evidence="4 5" key="1">
    <citation type="journal article" date="2014" name="Int. J. Syst. Evol. Microbiol.">
        <title>Nitrososphaera viennensis gen. nov., sp. nov., an aerobic and mesophilic, ammonia-oxidizing archaeon from soil and a member of the archaeal phylum Thaumarchaeota.</title>
        <authorList>
            <person name="Stieglmeier M."/>
            <person name="Klingl A."/>
            <person name="Alves R.J."/>
            <person name="Rittmann S.K."/>
            <person name="Melcher M."/>
            <person name="Leisch N."/>
            <person name="Schleper C."/>
        </authorList>
    </citation>
    <scope>NUCLEOTIDE SEQUENCE [LARGE SCALE GENOMIC DNA]</scope>
    <source>
        <strain evidence="4">EN76</strain>
    </source>
</reference>
<dbReference type="GO" id="GO:0019693">
    <property type="term" value="P:ribose phosphate metabolic process"/>
    <property type="evidence" value="ECO:0007669"/>
    <property type="project" value="TreeGrafter"/>
</dbReference>
<evidence type="ECO:0000256" key="1">
    <source>
        <dbReference type="ARBA" id="ARBA00001946"/>
    </source>
</evidence>